<evidence type="ECO:0000313" key="2">
    <source>
        <dbReference type="EMBL" id="RFC64277.1"/>
    </source>
</evidence>
<protein>
    <submittedName>
        <fullName evidence="2">Uncharacterized protein</fullName>
    </submittedName>
</protein>
<accession>A0A371X4Z6</accession>
<name>A0A371X4Z6_9HYPH</name>
<reference evidence="2 3" key="1">
    <citation type="submission" date="2018-08" db="EMBL/GenBank/DDBJ databases">
        <title>Fulvimarina sp. 85, whole genome shotgun sequence.</title>
        <authorList>
            <person name="Tuo L."/>
        </authorList>
    </citation>
    <scope>NUCLEOTIDE SEQUENCE [LARGE SCALE GENOMIC DNA]</scope>
    <source>
        <strain evidence="2 3">85</strain>
    </source>
</reference>
<keyword evidence="3" id="KW-1185">Reference proteome</keyword>
<evidence type="ECO:0000313" key="3">
    <source>
        <dbReference type="Proteomes" id="UP000264310"/>
    </source>
</evidence>
<sequence>MVGAVRLVNTIEVTKIVRGEDGVYRYGPEITFEHRRVPRTLVRKSEDGNGDGLRRISRVCEEFHLSAKAAKAQEVNETWSLNLSFMPLAQRRTEVLKLLKSVDKLPRFIFEDHADFEGEFSDPGRRRAASDEEAWNAIASASKRYPYVMERVFVAVLGGGDVAPYREFEDGKVEKVKNSRELSLVAGLVEDRERARASVMQSPRLMKRYEQTGEGRLYRRTLPDAPMIHLHVEVAQHAPIHLALAVDQALSGAGARHETWLGKPVADYADYLFEQHMVASNDRREEDELSPPTLGGDAADRLVQPGGIEWEIGRYDEDDPDDRD</sequence>
<dbReference type="Proteomes" id="UP000264310">
    <property type="component" value="Unassembled WGS sequence"/>
</dbReference>
<dbReference type="AlphaFoldDB" id="A0A371X4Z6"/>
<evidence type="ECO:0000256" key="1">
    <source>
        <dbReference type="SAM" id="MobiDB-lite"/>
    </source>
</evidence>
<proteinExistence type="predicted"/>
<gene>
    <name evidence="2" type="ORF">DYI37_08025</name>
</gene>
<dbReference type="EMBL" id="QURL01000003">
    <property type="protein sequence ID" value="RFC64277.1"/>
    <property type="molecule type" value="Genomic_DNA"/>
</dbReference>
<organism evidence="2 3">
    <name type="scientific">Fulvimarina endophytica</name>
    <dbReference type="NCBI Taxonomy" id="2293836"/>
    <lineage>
        <taxon>Bacteria</taxon>
        <taxon>Pseudomonadati</taxon>
        <taxon>Pseudomonadota</taxon>
        <taxon>Alphaproteobacteria</taxon>
        <taxon>Hyphomicrobiales</taxon>
        <taxon>Aurantimonadaceae</taxon>
        <taxon>Fulvimarina</taxon>
    </lineage>
</organism>
<feature type="region of interest" description="Disordered" evidence="1">
    <location>
        <begin position="281"/>
        <end position="324"/>
    </location>
</feature>
<comment type="caution">
    <text evidence="2">The sequence shown here is derived from an EMBL/GenBank/DDBJ whole genome shotgun (WGS) entry which is preliminary data.</text>
</comment>